<dbReference type="Proteomes" id="UP000799755">
    <property type="component" value="Unassembled WGS sequence"/>
</dbReference>
<evidence type="ECO:0000313" key="1">
    <source>
        <dbReference type="EMBL" id="KAF2477887.1"/>
    </source>
</evidence>
<comment type="caution">
    <text evidence="1">The sequence shown here is derived from an EMBL/GenBank/DDBJ whole genome shotgun (WGS) entry which is preliminary data.</text>
</comment>
<dbReference type="EMBL" id="MU003492">
    <property type="protein sequence ID" value="KAF2477887.1"/>
    <property type="molecule type" value="Genomic_DNA"/>
</dbReference>
<reference evidence="1" key="1">
    <citation type="journal article" date="2020" name="Stud. Mycol.">
        <title>101 Dothideomycetes genomes: a test case for predicting lifestyles and emergence of pathogens.</title>
        <authorList>
            <person name="Haridas S."/>
            <person name="Albert R."/>
            <person name="Binder M."/>
            <person name="Bloem J."/>
            <person name="Labutti K."/>
            <person name="Salamov A."/>
            <person name="Andreopoulos B."/>
            <person name="Baker S."/>
            <person name="Barry K."/>
            <person name="Bills G."/>
            <person name="Bluhm B."/>
            <person name="Cannon C."/>
            <person name="Castanera R."/>
            <person name="Culley D."/>
            <person name="Daum C."/>
            <person name="Ezra D."/>
            <person name="Gonzalez J."/>
            <person name="Henrissat B."/>
            <person name="Kuo A."/>
            <person name="Liang C."/>
            <person name="Lipzen A."/>
            <person name="Lutzoni F."/>
            <person name="Magnuson J."/>
            <person name="Mondo S."/>
            <person name="Nolan M."/>
            <person name="Ohm R."/>
            <person name="Pangilinan J."/>
            <person name="Park H.-J."/>
            <person name="Ramirez L."/>
            <person name="Alfaro M."/>
            <person name="Sun H."/>
            <person name="Tritt A."/>
            <person name="Yoshinaga Y."/>
            <person name="Zwiers L.-H."/>
            <person name="Turgeon B."/>
            <person name="Goodwin S."/>
            <person name="Spatafora J."/>
            <person name="Crous P."/>
            <person name="Grigoriev I."/>
        </authorList>
    </citation>
    <scope>NUCLEOTIDE SEQUENCE</scope>
    <source>
        <strain evidence="1">ATCC 200398</strain>
    </source>
</reference>
<gene>
    <name evidence="1" type="ORF">BDR25DRAFT_299645</name>
</gene>
<proteinExistence type="predicted"/>
<organism evidence="1 2">
    <name type="scientific">Lindgomyces ingoldianus</name>
    <dbReference type="NCBI Taxonomy" id="673940"/>
    <lineage>
        <taxon>Eukaryota</taxon>
        <taxon>Fungi</taxon>
        <taxon>Dikarya</taxon>
        <taxon>Ascomycota</taxon>
        <taxon>Pezizomycotina</taxon>
        <taxon>Dothideomycetes</taxon>
        <taxon>Pleosporomycetidae</taxon>
        <taxon>Pleosporales</taxon>
        <taxon>Lindgomycetaceae</taxon>
        <taxon>Lindgomyces</taxon>
    </lineage>
</organism>
<sequence length="66" mass="7990">MKTIIIHARYTDQYALENFLIQKFGYEKVSIRWTRGKYQCEIPKLLKLDELEELKQSVAVEHYQEI</sequence>
<keyword evidence="2" id="KW-1185">Reference proteome</keyword>
<evidence type="ECO:0000313" key="2">
    <source>
        <dbReference type="Proteomes" id="UP000799755"/>
    </source>
</evidence>
<protein>
    <submittedName>
        <fullName evidence="1">Uncharacterized protein</fullName>
    </submittedName>
</protein>
<name>A0ACB6RFK0_9PLEO</name>
<accession>A0ACB6RFK0</accession>